<sequence length="446" mass="50685">MVTLTTECDRLVSFSMESLLKFPNLQSPWHWDEQTNELACDKSPSDDKTDRNSETVSERIDLWNIPPGKRPPAYKKRPLEVSKDKKVVAIGDIVHVALNMISDTYFVPERFACLVRRPELEDFFLHLINYFYWYFEYIDSQVTTNALCVELNREERDRIANAKGHLDTALLFVAQKYSNIVLGTGLKQFHHFYWIEGYDDTDPLSKKREIIPYTGRVSRTLIDRGYAELLMIFSTFVVWITYERKYFEGIQTEIGRIIRSSSFPNPAYSTTQIRTRPTRKMANDSASGGNSDNSSNSDRKSIASTNKLIRSQKTIACADVNKYNKSSDSSRHGQSFRQLLNQRSPVLVTLLPTPRDQSAELFSRRNLKDNSSSTKAKVISEDEFQVLHEVGVLGQPIDTLTLIVSDETSDANASTSQAPAAQHIDMNRPSIDADSGMSCLITMNSV</sequence>
<gene>
    <name evidence="2" type="ORF">XAT740_LOCUS35228</name>
</gene>
<protein>
    <submittedName>
        <fullName evidence="2">Uncharacterized protein</fullName>
    </submittedName>
</protein>
<dbReference type="PANTHER" id="PTHR21055:SF3">
    <property type="entry name" value="PROTEIN PHOSPHATASE 1 REGULATORY SUBUNIT 36"/>
    <property type="match status" value="1"/>
</dbReference>
<dbReference type="EMBL" id="CAJNOR010003511">
    <property type="protein sequence ID" value="CAF1421083.1"/>
    <property type="molecule type" value="Genomic_DNA"/>
</dbReference>
<dbReference type="InterPro" id="IPR026142">
    <property type="entry name" value="Pro_pase_1_reg_su_36"/>
</dbReference>
<evidence type="ECO:0000256" key="1">
    <source>
        <dbReference type="SAM" id="MobiDB-lite"/>
    </source>
</evidence>
<comment type="caution">
    <text evidence="2">The sequence shown here is derived from an EMBL/GenBank/DDBJ whole genome shotgun (WGS) entry which is preliminary data.</text>
</comment>
<feature type="region of interest" description="Disordered" evidence="1">
    <location>
        <begin position="268"/>
        <end position="301"/>
    </location>
</feature>
<accession>A0A815MDJ8</accession>
<proteinExistence type="predicted"/>
<reference evidence="2" key="1">
    <citation type="submission" date="2021-02" db="EMBL/GenBank/DDBJ databases">
        <authorList>
            <person name="Nowell W R."/>
        </authorList>
    </citation>
    <scope>NUCLEOTIDE SEQUENCE</scope>
</reference>
<dbReference type="Proteomes" id="UP000663828">
    <property type="component" value="Unassembled WGS sequence"/>
</dbReference>
<organism evidence="2 3">
    <name type="scientific">Adineta ricciae</name>
    <name type="common">Rotifer</name>
    <dbReference type="NCBI Taxonomy" id="249248"/>
    <lineage>
        <taxon>Eukaryota</taxon>
        <taxon>Metazoa</taxon>
        <taxon>Spiralia</taxon>
        <taxon>Gnathifera</taxon>
        <taxon>Rotifera</taxon>
        <taxon>Eurotatoria</taxon>
        <taxon>Bdelloidea</taxon>
        <taxon>Adinetida</taxon>
        <taxon>Adinetidae</taxon>
        <taxon>Adineta</taxon>
    </lineage>
</organism>
<name>A0A815MDJ8_ADIRI</name>
<keyword evidence="3" id="KW-1185">Reference proteome</keyword>
<evidence type="ECO:0000313" key="3">
    <source>
        <dbReference type="Proteomes" id="UP000663828"/>
    </source>
</evidence>
<dbReference type="PANTHER" id="PTHR21055">
    <property type="entry name" value="PROTEIN PHOSPHATASE 1 REGULATORY SUBUNIT 36"/>
    <property type="match status" value="1"/>
</dbReference>
<dbReference type="GO" id="GO:0019902">
    <property type="term" value="F:phosphatase binding"/>
    <property type="evidence" value="ECO:0007669"/>
    <property type="project" value="InterPro"/>
</dbReference>
<evidence type="ECO:0000313" key="2">
    <source>
        <dbReference type="EMBL" id="CAF1421083.1"/>
    </source>
</evidence>
<dbReference type="AlphaFoldDB" id="A0A815MDJ8"/>
<feature type="compositionally biased region" description="Low complexity" evidence="1">
    <location>
        <begin position="283"/>
        <end position="296"/>
    </location>
</feature>
<dbReference type="Pfam" id="PF14895">
    <property type="entry name" value="PPPI_inhib"/>
    <property type="match status" value="1"/>
</dbReference>